<dbReference type="Gene3D" id="3.40.309.10">
    <property type="entry name" value="Aldehyde Dehydrogenase, Chain A, domain 2"/>
    <property type="match status" value="1"/>
</dbReference>
<keyword evidence="4" id="KW-0520">NAD</keyword>
<dbReference type="PANTHER" id="PTHR43521">
    <property type="entry name" value="ALPHA-AMINOADIPIC SEMIALDEHYDE DEHYDROGENASE"/>
    <property type="match status" value="1"/>
</dbReference>
<dbReference type="EC" id="1.2.1.3" evidence="5"/>
<evidence type="ECO:0000313" key="10">
    <source>
        <dbReference type="Proteomes" id="UP000807716"/>
    </source>
</evidence>
<feature type="non-terminal residue" evidence="9">
    <location>
        <position position="1"/>
    </location>
</feature>
<dbReference type="PROSITE" id="PS00687">
    <property type="entry name" value="ALDEHYDE_DEHYDR_GLU"/>
    <property type="match status" value="1"/>
</dbReference>
<keyword evidence="3 7" id="KW-0560">Oxidoreductase</keyword>
<gene>
    <name evidence="9" type="primary">ALDH7A1</name>
    <name evidence="9" type="ORF">DFQ27_000380</name>
</gene>
<protein>
    <recommendedName>
        <fullName evidence="5">aldehyde dehydrogenase (NAD(+))</fullName>
        <ecNumber evidence="5">1.2.1.3</ecNumber>
    </recommendedName>
</protein>
<sequence length="351" mass="37842">MSRFLLSASSALRLRTTVASRAYIQPMTVMRYSTGKVAEKHRAIFEALDLEFDNKGVFNGKWGGSGPIVESVNPADGSVIGRIQTGTVAELNETLAKMEEVKVMWRETPAPKRGEIVRQMRDALNDKLEPLGALVSLEMGKILPEGKGEVQEYVDICDYALGLSRSINGQVVPSERPGHFMMEQWNPIGTVGVISAFNFPVAVYGWNSALALVCGNPVVWKGAPTTNLSSVAVTKILEKVLVKNGLPGALCSLVAGGADVGQAMVEDDRVRLLSFTGSTAVGRKVGETVAKRFGKSLLELGGNNAIIVMDDADLDLALRSVLFAAVGTAGQRCTTTRRLLLHEKIHDQFLE</sequence>
<accession>A0A9P6QCR5</accession>
<dbReference type="InterPro" id="IPR044638">
    <property type="entry name" value="ALDH7A1-like"/>
</dbReference>
<dbReference type="Pfam" id="PF00171">
    <property type="entry name" value="Aldedh"/>
    <property type="match status" value="1"/>
</dbReference>
<dbReference type="InterPro" id="IPR015590">
    <property type="entry name" value="Aldehyde_DH_dom"/>
</dbReference>
<proteinExistence type="inferred from homology"/>
<evidence type="ECO:0000256" key="6">
    <source>
        <dbReference type="PROSITE-ProRule" id="PRU10007"/>
    </source>
</evidence>
<reference evidence="9" key="1">
    <citation type="journal article" date="2020" name="Fungal Divers.">
        <title>Resolving the Mortierellaceae phylogeny through synthesis of multi-gene phylogenetics and phylogenomics.</title>
        <authorList>
            <person name="Vandepol N."/>
            <person name="Liber J."/>
            <person name="Desiro A."/>
            <person name="Na H."/>
            <person name="Kennedy M."/>
            <person name="Barry K."/>
            <person name="Grigoriev I.V."/>
            <person name="Miller A.N."/>
            <person name="O'Donnell K."/>
            <person name="Stajich J.E."/>
            <person name="Bonito G."/>
        </authorList>
    </citation>
    <scope>NUCLEOTIDE SEQUENCE</scope>
    <source>
        <strain evidence="9">BC1065</strain>
    </source>
</reference>
<keyword evidence="10" id="KW-1185">Reference proteome</keyword>
<dbReference type="OrthoDB" id="310895at2759"/>
<comment type="subunit">
    <text evidence="2">Homotetramer.</text>
</comment>
<evidence type="ECO:0000259" key="8">
    <source>
        <dbReference type="Pfam" id="PF00171"/>
    </source>
</evidence>
<organism evidence="9 10">
    <name type="scientific">Actinomortierella ambigua</name>
    <dbReference type="NCBI Taxonomy" id="1343610"/>
    <lineage>
        <taxon>Eukaryota</taxon>
        <taxon>Fungi</taxon>
        <taxon>Fungi incertae sedis</taxon>
        <taxon>Mucoromycota</taxon>
        <taxon>Mortierellomycotina</taxon>
        <taxon>Mortierellomycetes</taxon>
        <taxon>Mortierellales</taxon>
        <taxon>Mortierellaceae</taxon>
        <taxon>Actinomortierella</taxon>
    </lineage>
</organism>
<evidence type="ECO:0000256" key="1">
    <source>
        <dbReference type="ARBA" id="ARBA00009986"/>
    </source>
</evidence>
<dbReference type="SUPFAM" id="SSF53720">
    <property type="entry name" value="ALDH-like"/>
    <property type="match status" value="1"/>
</dbReference>
<evidence type="ECO:0000256" key="5">
    <source>
        <dbReference type="ARBA" id="ARBA00024226"/>
    </source>
</evidence>
<evidence type="ECO:0000256" key="3">
    <source>
        <dbReference type="ARBA" id="ARBA00023002"/>
    </source>
</evidence>
<dbReference type="GO" id="GO:0004029">
    <property type="term" value="F:aldehyde dehydrogenase (NAD+) activity"/>
    <property type="evidence" value="ECO:0007669"/>
    <property type="project" value="UniProtKB-EC"/>
</dbReference>
<evidence type="ECO:0000256" key="2">
    <source>
        <dbReference type="ARBA" id="ARBA00011881"/>
    </source>
</evidence>
<feature type="active site" evidence="6">
    <location>
        <position position="299"/>
    </location>
</feature>
<dbReference type="InterPro" id="IPR016162">
    <property type="entry name" value="Ald_DH_N"/>
</dbReference>
<dbReference type="PANTHER" id="PTHR43521:SF1">
    <property type="entry name" value="ALPHA-AMINOADIPIC SEMIALDEHYDE DEHYDROGENASE"/>
    <property type="match status" value="1"/>
</dbReference>
<dbReference type="AlphaFoldDB" id="A0A9P6QCR5"/>
<evidence type="ECO:0000256" key="4">
    <source>
        <dbReference type="ARBA" id="ARBA00023027"/>
    </source>
</evidence>
<dbReference type="Proteomes" id="UP000807716">
    <property type="component" value="Unassembled WGS sequence"/>
</dbReference>
<comment type="similarity">
    <text evidence="1 7">Belongs to the aldehyde dehydrogenase family.</text>
</comment>
<dbReference type="InterPro" id="IPR029510">
    <property type="entry name" value="Ald_DH_CS_GLU"/>
</dbReference>
<name>A0A9P6QCR5_9FUNG</name>
<dbReference type="InterPro" id="IPR016161">
    <property type="entry name" value="Ald_DH/histidinol_DH"/>
</dbReference>
<comment type="caution">
    <text evidence="9">The sequence shown here is derived from an EMBL/GenBank/DDBJ whole genome shotgun (WGS) entry which is preliminary data.</text>
</comment>
<evidence type="ECO:0000313" key="9">
    <source>
        <dbReference type="EMBL" id="KAG0265729.1"/>
    </source>
</evidence>
<dbReference type="EMBL" id="JAAAJB010000109">
    <property type="protein sequence ID" value="KAG0265729.1"/>
    <property type="molecule type" value="Genomic_DNA"/>
</dbReference>
<evidence type="ECO:0000256" key="7">
    <source>
        <dbReference type="RuleBase" id="RU003345"/>
    </source>
</evidence>
<dbReference type="Gene3D" id="3.40.605.10">
    <property type="entry name" value="Aldehyde Dehydrogenase, Chain A, domain 1"/>
    <property type="match status" value="1"/>
</dbReference>
<dbReference type="InterPro" id="IPR016163">
    <property type="entry name" value="Ald_DH_C"/>
</dbReference>
<feature type="domain" description="Aldehyde dehydrogenase" evidence="8">
    <location>
        <begin position="69"/>
        <end position="351"/>
    </location>
</feature>